<evidence type="ECO:0000256" key="5">
    <source>
        <dbReference type="ARBA" id="ARBA00023239"/>
    </source>
</evidence>
<comment type="similarity">
    <text evidence="2">Belongs to the HMG-CoA lyase family.</text>
</comment>
<dbReference type="PANTHER" id="PTHR42738:SF7">
    <property type="entry name" value="HYDROXYMETHYLGLUTARYL-COA LYASE"/>
    <property type="match status" value="1"/>
</dbReference>
<dbReference type="EMBL" id="JALJOU010000007">
    <property type="protein sequence ID" value="KAK9842458.1"/>
    <property type="molecule type" value="Genomic_DNA"/>
</dbReference>
<feature type="signal peptide" evidence="7">
    <location>
        <begin position="1"/>
        <end position="19"/>
    </location>
</feature>
<dbReference type="InterPro" id="IPR043594">
    <property type="entry name" value="HMGL"/>
</dbReference>
<accession>A0AAW1S9Y7</accession>
<evidence type="ECO:0000313" key="10">
    <source>
        <dbReference type="Proteomes" id="UP001445335"/>
    </source>
</evidence>
<dbReference type="GO" id="GO:0006552">
    <property type="term" value="P:L-leucine catabolic process"/>
    <property type="evidence" value="ECO:0007669"/>
    <property type="project" value="TreeGrafter"/>
</dbReference>
<feature type="chain" id="PRO_5043957260" description="hydroxymethylglutaryl-CoA lyase" evidence="7">
    <location>
        <begin position="20"/>
        <end position="326"/>
    </location>
</feature>
<keyword evidence="10" id="KW-1185">Reference proteome</keyword>
<dbReference type="InterPro" id="IPR000138">
    <property type="entry name" value="HMG_CoA_lyase_AS"/>
</dbReference>
<dbReference type="FunFam" id="3.20.20.70:FF:000201">
    <property type="entry name" value="Hydroxymethylglutaryl-CoA lyase"/>
    <property type="match status" value="1"/>
</dbReference>
<keyword evidence="7" id="KW-0732">Signal</keyword>
<evidence type="ECO:0000256" key="3">
    <source>
        <dbReference type="ARBA" id="ARBA00012910"/>
    </source>
</evidence>
<name>A0AAW1S9Y7_9CHLO</name>
<sequence>MLPCILLKLLVHWLGKELPSHVRIVEVGPRDGLQNEKEQVPTEVKVSLIDRLSAAGLSSVEATSFVSPKWVPQLADAAEVLRGITRRQGVRYPVLTPNLKGFERALAAGAEEVAIFAAASEAFSRRNTNCSIAESLARFEPLVAAARDAGVAVRGYVSCVVGCPYQGKVDPRAAADVAGALYDMGCYEVSMGDTIGIGTPASVTAMLQAAAQVVPLKALAAHMHDTFGQGVANVLAALQMGVATVDASVAGLGGCPYAVGASGNVATEDVVYLLNGFGIQTGVDLEKLLDASAFISAALRRETGSHVAKALLSARAREPPAQAQQS</sequence>
<dbReference type="AlphaFoldDB" id="A0AAW1S9Y7"/>
<dbReference type="CDD" id="cd07938">
    <property type="entry name" value="DRE_TIM_HMGL"/>
    <property type="match status" value="1"/>
</dbReference>
<comment type="caution">
    <text evidence="9">The sequence shown here is derived from an EMBL/GenBank/DDBJ whole genome shotgun (WGS) entry which is preliminary data.</text>
</comment>
<dbReference type="InterPro" id="IPR000891">
    <property type="entry name" value="PYR_CT"/>
</dbReference>
<dbReference type="PROSITE" id="PS01062">
    <property type="entry name" value="HMG_COA_LYASE"/>
    <property type="match status" value="1"/>
</dbReference>
<comment type="pathway">
    <text evidence="1">Metabolic intermediate metabolism; (S)-3-hydroxy-3-methylglutaryl-CoA degradation; acetoacetate from (S)-3-hydroxy-3-methylglutaryl-CoA: step 1/1.</text>
</comment>
<evidence type="ECO:0000256" key="2">
    <source>
        <dbReference type="ARBA" id="ARBA00009405"/>
    </source>
</evidence>
<dbReference type="SUPFAM" id="SSF51569">
    <property type="entry name" value="Aldolase"/>
    <property type="match status" value="1"/>
</dbReference>
<gene>
    <name evidence="9" type="ORF">WJX81_001073</name>
</gene>
<evidence type="ECO:0000313" key="9">
    <source>
        <dbReference type="EMBL" id="KAK9842458.1"/>
    </source>
</evidence>
<dbReference type="GO" id="GO:0004419">
    <property type="term" value="F:hydroxymethylglutaryl-CoA lyase activity"/>
    <property type="evidence" value="ECO:0007669"/>
    <property type="project" value="UniProtKB-EC"/>
</dbReference>
<evidence type="ECO:0000256" key="4">
    <source>
        <dbReference type="ARBA" id="ARBA00022723"/>
    </source>
</evidence>
<dbReference type="NCBIfam" id="NF004283">
    <property type="entry name" value="PRK05692.1"/>
    <property type="match status" value="1"/>
</dbReference>
<dbReference type="Proteomes" id="UP001445335">
    <property type="component" value="Unassembled WGS sequence"/>
</dbReference>
<keyword evidence="4" id="KW-0479">Metal-binding</keyword>
<dbReference type="Pfam" id="PF00682">
    <property type="entry name" value="HMGL-like"/>
    <property type="match status" value="1"/>
</dbReference>
<feature type="domain" description="Pyruvate carboxyltransferase" evidence="8">
    <location>
        <begin position="22"/>
        <end position="289"/>
    </location>
</feature>
<protein>
    <recommendedName>
        <fullName evidence="3">hydroxymethylglutaryl-CoA lyase</fullName>
        <ecNumber evidence="3">4.1.3.4</ecNumber>
    </recommendedName>
</protein>
<evidence type="ECO:0000256" key="7">
    <source>
        <dbReference type="SAM" id="SignalP"/>
    </source>
</evidence>
<proteinExistence type="inferred from homology"/>
<dbReference type="GO" id="GO:0046951">
    <property type="term" value="P:ketone body biosynthetic process"/>
    <property type="evidence" value="ECO:0007669"/>
    <property type="project" value="TreeGrafter"/>
</dbReference>
<dbReference type="InterPro" id="IPR013785">
    <property type="entry name" value="Aldolase_TIM"/>
</dbReference>
<dbReference type="GO" id="GO:0046872">
    <property type="term" value="F:metal ion binding"/>
    <property type="evidence" value="ECO:0007669"/>
    <property type="project" value="UniProtKB-KW"/>
</dbReference>
<keyword evidence="5" id="KW-0456">Lyase</keyword>
<dbReference type="Gene3D" id="3.20.20.70">
    <property type="entry name" value="Aldolase class I"/>
    <property type="match status" value="1"/>
</dbReference>
<dbReference type="PROSITE" id="PS50991">
    <property type="entry name" value="PYR_CT"/>
    <property type="match status" value="1"/>
</dbReference>
<dbReference type="PANTHER" id="PTHR42738">
    <property type="entry name" value="HYDROXYMETHYLGLUTARYL-COA LYASE"/>
    <property type="match status" value="1"/>
</dbReference>
<comment type="catalytic activity">
    <reaction evidence="6">
        <text>(3S)-3-hydroxy-3-methylglutaryl-CoA = acetoacetate + acetyl-CoA</text>
        <dbReference type="Rhea" id="RHEA:24404"/>
        <dbReference type="ChEBI" id="CHEBI:13705"/>
        <dbReference type="ChEBI" id="CHEBI:43074"/>
        <dbReference type="ChEBI" id="CHEBI:57288"/>
        <dbReference type="EC" id="4.1.3.4"/>
    </reaction>
</comment>
<dbReference type="EC" id="4.1.3.4" evidence="3"/>
<evidence type="ECO:0000256" key="6">
    <source>
        <dbReference type="ARBA" id="ARBA00049877"/>
    </source>
</evidence>
<organism evidence="9 10">
    <name type="scientific">Elliptochloris bilobata</name>
    <dbReference type="NCBI Taxonomy" id="381761"/>
    <lineage>
        <taxon>Eukaryota</taxon>
        <taxon>Viridiplantae</taxon>
        <taxon>Chlorophyta</taxon>
        <taxon>core chlorophytes</taxon>
        <taxon>Trebouxiophyceae</taxon>
        <taxon>Trebouxiophyceae incertae sedis</taxon>
        <taxon>Elliptochloris clade</taxon>
        <taxon>Elliptochloris</taxon>
    </lineage>
</organism>
<reference evidence="9 10" key="1">
    <citation type="journal article" date="2024" name="Nat. Commun.">
        <title>Phylogenomics reveals the evolutionary origins of lichenization in chlorophyte algae.</title>
        <authorList>
            <person name="Puginier C."/>
            <person name="Libourel C."/>
            <person name="Otte J."/>
            <person name="Skaloud P."/>
            <person name="Haon M."/>
            <person name="Grisel S."/>
            <person name="Petersen M."/>
            <person name="Berrin J.G."/>
            <person name="Delaux P.M."/>
            <person name="Dal Grande F."/>
            <person name="Keller J."/>
        </authorList>
    </citation>
    <scope>NUCLEOTIDE SEQUENCE [LARGE SCALE GENOMIC DNA]</scope>
    <source>
        <strain evidence="9 10">SAG 245.80</strain>
    </source>
</reference>
<evidence type="ECO:0000256" key="1">
    <source>
        <dbReference type="ARBA" id="ARBA00005143"/>
    </source>
</evidence>
<evidence type="ECO:0000259" key="8">
    <source>
        <dbReference type="PROSITE" id="PS50991"/>
    </source>
</evidence>